<keyword evidence="3" id="KW-1185">Reference proteome</keyword>
<dbReference type="PANTHER" id="PTHR10285">
    <property type="entry name" value="URIDINE KINASE"/>
    <property type="match status" value="1"/>
</dbReference>
<accession>A0ABW2A0T1</accession>
<evidence type="ECO:0000313" key="2">
    <source>
        <dbReference type="EMBL" id="MFC6671098.1"/>
    </source>
</evidence>
<comment type="caution">
    <text evidence="2">The sequence shown here is derived from an EMBL/GenBank/DDBJ whole genome shotgun (WGS) entry which is preliminary data.</text>
</comment>
<dbReference type="InterPro" id="IPR006083">
    <property type="entry name" value="PRK/URK"/>
</dbReference>
<keyword evidence="2" id="KW-0808">Transferase</keyword>
<gene>
    <name evidence="2" type="ORF">ACFQDL_14250</name>
</gene>
<dbReference type="Pfam" id="PF00485">
    <property type="entry name" value="PRK"/>
    <property type="match status" value="1"/>
</dbReference>
<keyword evidence="2" id="KW-0418">Kinase</keyword>
<organism evidence="2 3">
    <name type="scientific">Marinobacterium aestuariivivens</name>
    <dbReference type="NCBI Taxonomy" id="1698799"/>
    <lineage>
        <taxon>Bacteria</taxon>
        <taxon>Pseudomonadati</taxon>
        <taxon>Pseudomonadota</taxon>
        <taxon>Gammaproteobacteria</taxon>
        <taxon>Oceanospirillales</taxon>
        <taxon>Oceanospirillaceae</taxon>
        <taxon>Marinobacterium</taxon>
    </lineage>
</organism>
<dbReference type="Gene3D" id="3.40.50.300">
    <property type="entry name" value="P-loop containing nucleotide triphosphate hydrolases"/>
    <property type="match status" value="3"/>
</dbReference>
<dbReference type="SUPFAM" id="SSF52540">
    <property type="entry name" value="P-loop containing nucleoside triphosphate hydrolases"/>
    <property type="match status" value="1"/>
</dbReference>
<dbReference type="Proteomes" id="UP001596422">
    <property type="component" value="Unassembled WGS sequence"/>
</dbReference>
<name>A0ABW2A0T1_9GAMM</name>
<evidence type="ECO:0000313" key="3">
    <source>
        <dbReference type="Proteomes" id="UP001596422"/>
    </source>
</evidence>
<evidence type="ECO:0000259" key="1">
    <source>
        <dbReference type="Pfam" id="PF00485"/>
    </source>
</evidence>
<proteinExistence type="predicted"/>
<sequence>MVHADIEAVMALIDTVARPGQRILIAIAGPPGSGKSTLAEAVVEQLNSKVGSQSQAALIPMDGFHLDNQDLDKQGLLTRKGAPETFDAKGLVRLVRRIRNGGADIHYPLFDRTSDRCLVDAGLLKAGTPIVVVEGNYLLLEDSPWKALAGLFDATVFLAPPVETLEERLILRWLNYGLSPEMAAEKARGNDLRNARLVLEKSVTADLLLT</sequence>
<reference evidence="3" key="1">
    <citation type="journal article" date="2019" name="Int. J. Syst. Evol. Microbiol.">
        <title>The Global Catalogue of Microorganisms (GCM) 10K type strain sequencing project: providing services to taxonomists for standard genome sequencing and annotation.</title>
        <authorList>
            <consortium name="The Broad Institute Genomics Platform"/>
            <consortium name="The Broad Institute Genome Sequencing Center for Infectious Disease"/>
            <person name="Wu L."/>
            <person name="Ma J."/>
        </authorList>
    </citation>
    <scope>NUCLEOTIDE SEQUENCE [LARGE SCALE GENOMIC DNA]</scope>
    <source>
        <strain evidence="3">NBRC 111756</strain>
    </source>
</reference>
<dbReference type="RefSeq" id="WP_379909608.1">
    <property type="nucleotide sequence ID" value="NZ_JBHSWE010000001.1"/>
</dbReference>
<dbReference type="InterPro" id="IPR027417">
    <property type="entry name" value="P-loop_NTPase"/>
</dbReference>
<dbReference type="GO" id="GO:0016301">
    <property type="term" value="F:kinase activity"/>
    <property type="evidence" value="ECO:0007669"/>
    <property type="project" value="UniProtKB-KW"/>
</dbReference>
<protein>
    <submittedName>
        <fullName evidence="2">Uridine kinase</fullName>
    </submittedName>
</protein>
<dbReference type="EMBL" id="JBHSWE010000001">
    <property type="protein sequence ID" value="MFC6671098.1"/>
    <property type="molecule type" value="Genomic_DNA"/>
</dbReference>
<feature type="domain" description="Phosphoribulokinase/uridine kinase" evidence="1">
    <location>
        <begin position="24"/>
        <end position="163"/>
    </location>
</feature>